<accession>A0A4P9Y3E1</accession>
<reference evidence="4" key="1">
    <citation type="journal article" date="2018" name="Nat. Microbiol.">
        <title>Leveraging single-cell genomics to expand the fungal tree of life.</title>
        <authorList>
            <person name="Ahrendt S.R."/>
            <person name="Quandt C.A."/>
            <person name="Ciobanu D."/>
            <person name="Clum A."/>
            <person name="Salamov A."/>
            <person name="Andreopoulos B."/>
            <person name="Cheng J.F."/>
            <person name="Woyke T."/>
            <person name="Pelin A."/>
            <person name="Henrissat B."/>
            <person name="Reynolds N.K."/>
            <person name="Benny G.L."/>
            <person name="Smith M.E."/>
            <person name="James T.Y."/>
            <person name="Grigoriev I.V."/>
        </authorList>
    </citation>
    <scope>NUCLEOTIDE SEQUENCE [LARGE SCALE GENOMIC DNA]</scope>
</reference>
<gene>
    <name evidence="3" type="ORF">BJ684DRAFT_10036</name>
</gene>
<dbReference type="Gene3D" id="3.10.110.10">
    <property type="entry name" value="Ubiquitin Conjugating Enzyme"/>
    <property type="match status" value="1"/>
</dbReference>
<name>A0A4P9Y3E1_9FUNG</name>
<dbReference type="PROSITE" id="PS50127">
    <property type="entry name" value="UBC_2"/>
    <property type="match status" value="1"/>
</dbReference>
<feature type="non-terminal residue" evidence="3">
    <location>
        <position position="166"/>
    </location>
</feature>
<sequence length="166" mass="18797">MSPEGRYNRNSPSVKRILRECKELAEDTDPAYTAEPLEDNLFEWHFTVRGPEGTAFEGGRYHGRILLPADYPFKPPSILFLTPSGRFEINTKICLTITGFHPEFWQPAWGVRTALLAIISFFPQKGEGAVGALDYRDSDRKEMARASAHWKCSQCESTMEELLPGD</sequence>
<dbReference type="CDD" id="cd23799">
    <property type="entry name" value="UBCc_UBE2J"/>
    <property type="match status" value="1"/>
</dbReference>
<dbReference type="FunFam" id="3.10.110.10:FF:000086">
    <property type="entry name" value="Ubiquitin-conjugating enzyme E2 J1"/>
    <property type="match status" value="1"/>
</dbReference>
<dbReference type="PANTHER" id="PTHR24067">
    <property type="entry name" value="UBIQUITIN-CONJUGATING ENZYME E2"/>
    <property type="match status" value="1"/>
</dbReference>
<dbReference type="SUPFAM" id="SSF54495">
    <property type="entry name" value="UBC-like"/>
    <property type="match status" value="1"/>
</dbReference>
<evidence type="ECO:0000313" key="3">
    <source>
        <dbReference type="EMBL" id="RKP13458.1"/>
    </source>
</evidence>
<dbReference type="AlphaFoldDB" id="A0A4P9Y3E1"/>
<protein>
    <submittedName>
        <fullName evidence="3">Ubiquitin-conjugating enzyme/RWD-like protein</fullName>
    </submittedName>
</protein>
<proteinExistence type="predicted"/>
<dbReference type="InterPro" id="IPR016135">
    <property type="entry name" value="UBQ-conjugating_enzyme/RWD"/>
</dbReference>
<keyword evidence="4" id="KW-1185">Reference proteome</keyword>
<dbReference type="EMBL" id="KZ988015">
    <property type="protein sequence ID" value="RKP13458.1"/>
    <property type="molecule type" value="Genomic_DNA"/>
</dbReference>
<dbReference type="Pfam" id="PF00179">
    <property type="entry name" value="UQ_con"/>
    <property type="match status" value="1"/>
</dbReference>
<dbReference type="Proteomes" id="UP000267251">
    <property type="component" value="Unassembled WGS sequence"/>
</dbReference>
<organism evidence="3 4">
    <name type="scientific">Piptocephalis cylindrospora</name>
    <dbReference type="NCBI Taxonomy" id="1907219"/>
    <lineage>
        <taxon>Eukaryota</taxon>
        <taxon>Fungi</taxon>
        <taxon>Fungi incertae sedis</taxon>
        <taxon>Zoopagomycota</taxon>
        <taxon>Zoopagomycotina</taxon>
        <taxon>Zoopagomycetes</taxon>
        <taxon>Zoopagales</taxon>
        <taxon>Piptocephalidaceae</taxon>
        <taxon>Piptocephalis</taxon>
    </lineage>
</organism>
<feature type="domain" description="UBC core" evidence="2">
    <location>
        <begin position="12"/>
        <end position="161"/>
    </location>
</feature>
<evidence type="ECO:0000259" key="2">
    <source>
        <dbReference type="PROSITE" id="PS50127"/>
    </source>
</evidence>
<dbReference type="SMART" id="SM00212">
    <property type="entry name" value="UBCc"/>
    <property type="match status" value="1"/>
</dbReference>
<evidence type="ECO:0000313" key="4">
    <source>
        <dbReference type="Proteomes" id="UP000267251"/>
    </source>
</evidence>
<keyword evidence="1" id="KW-0833">Ubl conjugation pathway</keyword>
<dbReference type="InterPro" id="IPR050113">
    <property type="entry name" value="Ub_conjugating_enzyme"/>
</dbReference>
<dbReference type="InterPro" id="IPR000608">
    <property type="entry name" value="UBC"/>
</dbReference>
<evidence type="ECO:0000256" key="1">
    <source>
        <dbReference type="ARBA" id="ARBA00022786"/>
    </source>
</evidence>
<dbReference type="OrthoDB" id="1158011at2759"/>